<comment type="caution">
    <text evidence="6">The sequence shown here is derived from an EMBL/GenBank/DDBJ whole genome shotgun (WGS) entry which is preliminary data.</text>
</comment>
<evidence type="ECO:0000256" key="4">
    <source>
        <dbReference type="ARBA" id="ARBA00022729"/>
    </source>
</evidence>
<evidence type="ECO:0000313" key="6">
    <source>
        <dbReference type="EMBL" id="OWZ01169.1"/>
    </source>
</evidence>
<evidence type="ECO:0000256" key="1">
    <source>
        <dbReference type="ARBA" id="ARBA00004613"/>
    </source>
</evidence>
<dbReference type="Proteomes" id="UP000198211">
    <property type="component" value="Unassembled WGS sequence"/>
</dbReference>
<gene>
    <name evidence="6" type="ORF">PHMEG_00027502</name>
</gene>
<keyword evidence="7" id="KW-1185">Reference proteome</keyword>
<comment type="similarity">
    <text evidence="2 5">Belongs to the RxLR effector family.</text>
</comment>
<feature type="chain" id="PRO_5045010806" description="RxLR effector protein" evidence="5">
    <location>
        <begin position="24"/>
        <end position="101"/>
    </location>
</feature>
<dbReference type="AlphaFoldDB" id="A0A225V877"/>
<comment type="domain">
    <text evidence="5">The RxLR-dEER motif acts to carry the protein into the host cell cytoplasm through binding to cell surface phosphatidylinositol-3-phosphate.</text>
</comment>
<comment type="function">
    <text evidence="5">Effector that suppresses plant defense responses during pathogen infection.</text>
</comment>
<evidence type="ECO:0000256" key="2">
    <source>
        <dbReference type="ARBA" id="ARBA00010400"/>
    </source>
</evidence>
<dbReference type="Pfam" id="PF16810">
    <property type="entry name" value="RXLR"/>
    <property type="match status" value="1"/>
</dbReference>
<keyword evidence="4 5" id="KW-0732">Signal</keyword>
<name>A0A225V877_9STRA</name>
<reference evidence="7" key="1">
    <citation type="submission" date="2017-03" db="EMBL/GenBank/DDBJ databases">
        <title>Phytopthora megakarya and P. palmivora, two closely related causual agents of cacao black pod achieved similar genome size and gene model numbers by different mechanisms.</title>
        <authorList>
            <person name="Ali S."/>
            <person name="Shao J."/>
            <person name="Larry D.J."/>
            <person name="Kronmiller B."/>
            <person name="Shen D."/>
            <person name="Strem M.D."/>
            <person name="Melnick R.L."/>
            <person name="Guiltinan M.J."/>
            <person name="Tyler B.M."/>
            <person name="Meinhardt L.W."/>
            <person name="Bailey B.A."/>
        </authorList>
    </citation>
    <scope>NUCLEOTIDE SEQUENCE [LARGE SCALE GENOMIC DNA]</scope>
    <source>
        <strain evidence="7">zdho120</strain>
    </source>
</reference>
<accession>A0A225V877</accession>
<comment type="subcellular location">
    <subcellularLocation>
        <location evidence="1 5">Secreted</location>
    </subcellularLocation>
</comment>
<evidence type="ECO:0000256" key="5">
    <source>
        <dbReference type="RuleBase" id="RU367124"/>
    </source>
</evidence>
<sequence length="101" mass="10934">MRTSWVMLVSAAIVAVSFDAVSAITDVDQVNLVSADSDIPSSDRTQRFLRTSKTIEKADEGVQEDVKSEVDDDEERVVPGTGLLDFTKTASLRTLDDVAAD</sequence>
<keyword evidence="3 5" id="KW-0964">Secreted</keyword>
<evidence type="ECO:0000313" key="7">
    <source>
        <dbReference type="Proteomes" id="UP000198211"/>
    </source>
</evidence>
<protein>
    <recommendedName>
        <fullName evidence="5">RxLR effector protein</fullName>
    </recommendedName>
</protein>
<evidence type="ECO:0000256" key="3">
    <source>
        <dbReference type="ARBA" id="ARBA00022525"/>
    </source>
</evidence>
<proteinExistence type="inferred from homology"/>
<feature type="non-terminal residue" evidence="6">
    <location>
        <position position="101"/>
    </location>
</feature>
<organism evidence="6 7">
    <name type="scientific">Phytophthora megakarya</name>
    <dbReference type="NCBI Taxonomy" id="4795"/>
    <lineage>
        <taxon>Eukaryota</taxon>
        <taxon>Sar</taxon>
        <taxon>Stramenopiles</taxon>
        <taxon>Oomycota</taxon>
        <taxon>Peronosporomycetes</taxon>
        <taxon>Peronosporales</taxon>
        <taxon>Peronosporaceae</taxon>
        <taxon>Phytophthora</taxon>
    </lineage>
</organism>
<feature type="signal peptide" evidence="5">
    <location>
        <begin position="1"/>
        <end position="23"/>
    </location>
</feature>
<dbReference type="EMBL" id="NBNE01007052">
    <property type="protein sequence ID" value="OWZ01169.1"/>
    <property type="molecule type" value="Genomic_DNA"/>
</dbReference>
<dbReference type="InterPro" id="IPR031825">
    <property type="entry name" value="RXLR"/>
</dbReference>